<dbReference type="PROSITE" id="PS01229">
    <property type="entry name" value="COF_2"/>
    <property type="match status" value="1"/>
</dbReference>
<dbReference type="EMBL" id="UGTM01000001">
    <property type="protein sequence ID" value="SUB87293.1"/>
    <property type="molecule type" value="Genomic_DNA"/>
</dbReference>
<dbReference type="Gene3D" id="3.40.50.1000">
    <property type="entry name" value="HAD superfamily/HAD-like"/>
    <property type="match status" value="1"/>
</dbReference>
<dbReference type="EC" id="3.1.3.-" evidence="1"/>
<dbReference type="SFLD" id="SFLDG01140">
    <property type="entry name" value="C2.B:_Phosphomannomutase_and_P"/>
    <property type="match status" value="1"/>
</dbReference>
<protein>
    <submittedName>
        <fullName evidence="1">Phosphatase YidA</fullName>
        <ecNumber evidence="1">3.1.3.-</ecNumber>
    </submittedName>
</protein>
<dbReference type="SFLD" id="SFLDG01144">
    <property type="entry name" value="C2.B.4:_PGP_Like"/>
    <property type="match status" value="1"/>
</dbReference>
<dbReference type="PANTHER" id="PTHR10000:SF25">
    <property type="entry name" value="PHOSPHATASE YKRA-RELATED"/>
    <property type="match status" value="1"/>
</dbReference>
<dbReference type="SFLD" id="SFLDS00003">
    <property type="entry name" value="Haloacid_Dehalogenase"/>
    <property type="match status" value="1"/>
</dbReference>
<dbReference type="AlphaFoldDB" id="A0A379E3K5"/>
<evidence type="ECO:0000313" key="1">
    <source>
        <dbReference type="EMBL" id="SUB87293.1"/>
    </source>
</evidence>
<dbReference type="Pfam" id="PF08282">
    <property type="entry name" value="Hydrolase_3"/>
    <property type="match status" value="1"/>
</dbReference>
<gene>
    <name evidence="1" type="primary">yidA_1</name>
    <name evidence="1" type="ORF">NCTC13067_00958</name>
</gene>
<dbReference type="Proteomes" id="UP000255469">
    <property type="component" value="Unassembled WGS sequence"/>
</dbReference>
<dbReference type="InterPro" id="IPR000150">
    <property type="entry name" value="Cof"/>
</dbReference>
<dbReference type="GO" id="GO:0016791">
    <property type="term" value="F:phosphatase activity"/>
    <property type="evidence" value="ECO:0007669"/>
    <property type="project" value="TreeGrafter"/>
</dbReference>
<dbReference type="InterPro" id="IPR023214">
    <property type="entry name" value="HAD_sf"/>
</dbReference>
<dbReference type="NCBIfam" id="TIGR00099">
    <property type="entry name" value="Cof-subfamily"/>
    <property type="match status" value="1"/>
</dbReference>
<dbReference type="SUPFAM" id="SSF56784">
    <property type="entry name" value="HAD-like"/>
    <property type="match status" value="1"/>
</dbReference>
<keyword evidence="1" id="KW-0378">Hydrolase</keyword>
<evidence type="ECO:0000313" key="2">
    <source>
        <dbReference type="Proteomes" id="UP000255469"/>
    </source>
</evidence>
<organism evidence="1 2">
    <name type="scientific">Prevotella denticola</name>
    <dbReference type="NCBI Taxonomy" id="28129"/>
    <lineage>
        <taxon>Bacteria</taxon>
        <taxon>Pseudomonadati</taxon>
        <taxon>Bacteroidota</taxon>
        <taxon>Bacteroidia</taxon>
        <taxon>Bacteroidales</taxon>
        <taxon>Prevotellaceae</taxon>
        <taxon>Prevotella</taxon>
    </lineage>
</organism>
<name>A0A379E3K5_9BACT</name>
<dbReference type="PANTHER" id="PTHR10000">
    <property type="entry name" value="PHOSPHOSERINE PHOSPHATASE"/>
    <property type="match status" value="1"/>
</dbReference>
<dbReference type="Gene3D" id="3.30.1240.10">
    <property type="match status" value="1"/>
</dbReference>
<dbReference type="PROSITE" id="PS01228">
    <property type="entry name" value="COF_1"/>
    <property type="match status" value="1"/>
</dbReference>
<dbReference type="GO" id="GO:0005829">
    <property type="term" value="C:cytosol"/>
    <property type="evidence" value="ECO:0007669"/>
    <property type="project" value="TreeGrafter"/>
</dbReference>
<sequence>MESFLYLCSPNRFSMAIKAAFFDIDGTLVSFQTHQIPASTIKTIEQAKERGVKIFISTGRPVAIINNIDPIRHLIDGYITFNGARTFIGDEDITLMPIPEEEVRTMITDASRRNYAVVVCGKEDIGIHNHTSIFDDVFVRGLGVTNIDIHQPIEPLLHQPVLQLTPFFSVEDERLILPSMPHCISARWNPRFTDITLRGADKGNALLQLTKHIGISPEECIAFGDGGNDMSILHAAGIGVAMGNADEAVQAAADYVTTSVDDDGIRNAFLHFGVIS</sequence>
<reference evidence="1 2" key="1">
    <citation type="submission" date="2018-06" db="EMBL/GenBank/DDBJ databases">
        <authorList>
            <consortium name="Pathogen Informatics"/>
            <person name="Doyle S."/>
        </authorList>
    </citation>
    <scope>NUCLEOTIDE SEQUENCE [LARGE SCALE GENOMIC DNA]</scope>
    <source>
        <strain evidence="1 2">NCTC13067</strain>
    </source>
</reference>
<dbReference type="GO" id="GO:0000287">
    <property type="term" value="F:magnesium ion binding"/>
    <property type="evidence" value="ECO:0007669"/>
    <property type="project" value="TreeGrafter"/>
</dbReference>
<dbReference type="InterPro" id="IPR036412">
    <property type="entry name" value="HAD-like_sf"/>
</dbReference>
<proteinExistence type="predicted"/>
<accession>A0A379E3K5</accession>